<protein>
    <recommendedName>
        <fullName evidence="3">Conjugal transfer protein</fullName>
    </recommendedName>
</protein>
<name>A0A9D2FS19_9FIRM</name>
<sequence length="75" mass="9037">MSDIFSDMQAKIGCQYISDLPDHKRAVWYELRRMPLTDYQEKQLEDFARYVFGVRYSILKDVMAHLEEKPDFTTR</sequence>
<evidence type="ECO:0000313" key="2">
    <source>
        <dbReference type="Proteomes" id="UP000824056"/>
    </source>
</evidence>
<dbReference type="AlphaFoldDB" id="A0A9D2FS19"/>
<dbReference type="EMBL" id="DXBG01000197">
    <property type="protein sequence ID" value="HIZ65928.1"/>
    <property type="molecule type" value="Genomic_DNA"/>
</dbReference>
<reference evidence="1" key="2">
    <citation type="submission" date="2021-04" db="EMBL/GenBank/DDBJ databases">
        <authorList>
            <person name="Gilroy R."/>
        </authorList>
    </citation>
    <scope>NUCLEOTIDE SEQUENCE</scope>
    <source>
        <strain evidence="1">1068</strain>
    </source>
</reference>
<comment type="caution">
    <text evidence="1">The sequence shown here is derived from an EMBL/GenBank/DDBJ whole genome shotgun (WGS) entry which is preliminary data.</text>
</comment>
<organism evidence="1 2">
    <name type="scientific">Candidatus Blautia pullicola</name>
    <dbReference type="NCBI Taxonomy" id="2838498"/>
    <lineage>
        <taxon>Bacteria</taxon>
        <taxon>Bacillati</taxon>
        <taxon>Bacillota</taxon>
        <taxon>Clostridia</taxon>
        <taxon>Lachnospirales</taxon>
        <taxon>Lachnospiraceae</taxon>
        <taxon>Blautia</taxon>
    </lineage>
</organism>
<proteinExistence type="predicted"/>
<dbReference type="Proteomes" id="UP000824056">
    <property type="component" value="Unassembled WGS sequence"/>
</dbReference>
<gene>
    <name evidence="1" type="ORF">H9809_08550</name>
</gene>
<evidence type="ECO:0000313" key="1">
    <source>
        <dbReference type="EMBL" id="HIZ65928.1"/>
    </source>
</evidence>
<accession>A0A9D2FS19</accession>
<evidence type="ECO:0008006" key="3">
    <source>
        <dbReference type="Google" id="ProtNLM"/>
    </source>
</evidence>
<reference evidence="1" key="1">
    <citation type="journal article" date="2021" name="PeerJ">
        <title>Extensive microbial diversity within the chicken gut microbiome revealed by metagenomics and culture.</title>
        <authorList>
            <person name="Gilroy R."/>
            <person name="Ravi A."/>
            <person name="Getino M."/>
            <person name="Pursley I."/>
            <person name="Horton D.L."/>
            <person name="Alikhan N.F."/>
            <person name="Baker D."/>
            <person name="Gharbi K."/>
            <person name="Hall N."/>
            <person name="Watson M."/>
            <person name="Adriaenssens E.M."/>
            <person name="Foster-Nyarko E."/>
            <person name="Jarju S."/>
            <person name="Secka A."/>
            <person name="Antonio M."/>
            <person name="Oren A."/>
            <person name="Chaudhuri R.R."/>
            <person name="La Ragione R."/>
            <person name="Hildebrand F."/>
            <person name="Pallen M.J."/>
        </authorList>
    </citation>
    <scope>NUCLEOTIDE SEQUENCE</scope>
    <source>
        <strain evidence="1">1068</strain>
    </source>
</reference>